<dbReference type="Gene3D" id="1.10.3720.10">
    <property type="entry name" value="MetI-like"/>
    <property type="match status" value="1"/>
</dbReference>
<sequence>MRLRAGLPGLLTPLLILAAWEGLIRGGVLDFDYLPAPSSIGSAAAGLAAGGELAERLLHTTGVTLLAWVLALAVALAAGTLLGLSHTAWRWSMASVEVLRTLPAVALVPVALLVLGPTTAAEIVVAVYAASWPLLISVVAGLQDTPQRLIDVARQMRLPRSRVVVSLMLPAAAPLILSGARLALGISLIVVVLAEMVGNPAGLGAAISETQMALQPEDMWVYVLSVAVLGTVLNAVLLAVSRRALPAVLAREAS</sequence>
<evidence type="ECO:0000313" key="9">
    <source>
        <dbReference type="EMBL" id="GAA3226417.1"/>
    </source>
</evidence>
<evidence type="ECO:0000256" key="7">
    <source>
        <dbReference type="RuleBase" id="RU363032"/>
    </source>
</evidence>
<evidence type="ECO:0000313" key="10">
    <source>
        <dbReference type="Proteomes" id="UP001501237"/>
    </source>
</evidence>
<comment type="subcellular location">
    <subcellularLocation>
        <location evidence="1 7">Cell membrane</location>
        <topology evidence="1 7">Multi-pass membrane protein</topology>
    </subcellularLocation>
</comment>
<dbReference type="Proteomes" id="UP001501237">
    <property type="component" value="Unassembled WGS sequence"/>
</dbReference>
<evidence type="ECO:0000256" key="3">
    <source>
        <dbReference type="ARBA" id="ARBA00022475"/>
    </source>
</evidence>
<dbReference type="CDD" id="cd06261">
    <property type="entry name" value="TM_PBP2"/>
    <property type="match status" value="1"/>
</dbReference>
<name>A0ABP6QG28_9ACTN</name>
<feature type="transmembrane region" description="Helical" evidence="7">
    <location>
        <begin position="123"/>
        <end position="142"/>
    </location>
</feature>
<feature type="domain" description="ABC transmembrane type-1" evidence="8">
    <location>
        <begin position="57"/>
        <end position="241"/>
    </location>
</feature>
<keyword evidence="6 7" id="KW-0472">Membrane</keyword>
<dbReference type="PROSITE" id="PS50928">
    <property type="entry name" value="ABC_TM1"/>
    <property type="match status" value="1"/>
</dbReference>
<comment type="similarity">
    <text evidence="7">Belongs to the binding-protein-dependent transport system permease family.</text>
</comment>
<evidence type="ECO:0000259" key="8">
    <source>
        <dbReference type="PROSITE" id="PS50928"/>
    </source>
</evidence>
<proteinExistence type="inferred from homology"/>
<organism evidence="9 10">
    <name type="scientific">Actinocorallia longicatena</name>
    <dbReference type="NCBI Taxonomy" id="111803"/>
    <lineage>
        <taxon>Bacteria</taxon>
        <taxon>Bacillati</taxon>
        <taxon>Actinomycetota</taxon>
        <taxon>Actinomycetes</taxon>
        <taxon>Streptosporangiales</taxon>
        <taxon>Thermomonosporaceae</taxon>
        <taxon>Actinocorallia</taxon>
    </lineage>
</organism>
<keyword evidence="4 7" id="KW-0812">Transmembrane</keyword>
<keyword evidence="5 7" id="KW-1133">Transmembrane helix</keyword>
<dbReference type="Pfam" id="PF00528">
    <property type="entry name" value="BPD_transp_1"/>
    <property type="match status" value="1"/>
</dbReference>
<keyword evidence="3" id="KW-1003">Cell membrane</keyword>
<keyword evidence="2 7" id="KW-0813">Transport</keyword>
<evidence type="ECO:0000256" key="6">
    <source>
        <dbReference type="ARBA" id="ARBA00023136"/>
    </source>
</evidence>
<dbReference type="InterPro" id="IPR035906">
    <property type="entry name" value="MetI-like_sf"/>
</dbReference>
<protein>
    <recommendedName>
        <fullName evidence="8">ABC transmembrane type-1 domain-containing protein</fullName>
    </recommendedName>
</protein>
<evidence type="ECO:0000256" key="2">
    <source>
        <dbReference type="ARBA" id="ARBA00022448"/>
    </source>
</evidence>
<dbReference type="PANTHER" id="PTHR30151:SF0">
    <property type="entry name" value="ABC TRANSPORTER PERMEASE PROTEIN MJ0413-RELATED"/>
    <property type="match status" value="1"/>
</dbReference>
<evidence type="ECO:0000256" key="4">
    <source>
        <dbReference type="ARBA" id="ARBA00022692"/>
    </source>
</evidence>
<dbReference type="PANTHER" id="PTHR30151">
    <property type="entry name" value="ALKANE SULFONATE ABC TRANSPORTER-RELATED, MEMBRANE SUBUNIT"/>
    <property type="match status" value="1"/>
</dbReference>
<feature type="transmembrane region" description="Helical" evidence="7">
    <location>
        <begin position="98"/>
        <end position="117"/>
    </location>
</feature>
<comment type="caution">
    <text evidence="9">The sequence shown here is derived from an EMBL/GenBank/DDBJ whole genome shotgun (WGS) entry which is preliminary data.</text>
</comment>
<dbReference type="SUPFAM" id="SSF161098">
    <property type="entry name" value="MetI-like"/>
    <property type="match status" value="1"/>
</dbReference>
<dbReference type="EMBL" id="BAAAUV010000016">
    <property type="protein sequence ID" value="GAA3226417.1"/>
    <property type="molecule type" value="Genomic_DNA"/>
</dbReference>
<gene>
    <name evidence="9" type="ORF">GCM10010468_54670</name>
</gene>
<feature type="transmembrane region" description="Helical" evidence="7">
    <location>
        <begin position="163"/>
        <end position="194"/>
    </location>
</feature>
<feature type="transmembrane region" description="Helical" evidence="7">
    <location>
        <begin position="219"/>
        <end position="240"/>
    </location>
</feature>
<reference evidence="10" key="1">
    <citation type="journal article" date="2019" name="Int. J. Syst. Evol. Microbiol.">
        <title>The Global Catalogue of Microorganisms (GCM) 10K type strain sequencing project: providing services to taxonomists for standard genome sequencing and annotation.</title>
        <authorList>
            <consortium name="The Broad Institute Genomics Platform"/>
            <consortium name="The Broad Institute Genome Sequencing Center for Infectious Disease"/>
            <person name="Wu L."/>
            <person name="Ma J."/>
        </authorList>
    </citation>
    <scope>NUCLEOTIDE SEQUENCE [LARGE SCALE GENOMIC DNA]</scope>
    <source>
        <strain evidence="10">JCM 9377</strain>
    </source>
</reference>
<dbReference type="InterPro" id="IPR000515">
    <property type="entry name" value="MetI-like"/>
</dbReference>
<dbReference type="RefSeq" id="WP_344833732.1">
    <property type="nucleotide sequence ID" value="NZ_BAAAUV010000016.1"/>
</dbReference>
<evidence type="ECO:0000256" key="1">
    <source>
        <dbReference type="ARBA" id="ARBA00004651"/>
    </source>
</evidence>
<keyword evidence="10" id="KW-1185">Reference proteome</keyword>
<accession>A0ABP6QG28</accession>
<feature type="transmembrane region" description="Helical" evidence="7">
    <location>
        <begin position="65"/>
        <end position="86"/>
    </location>
</feature>
<evidence type="ECO:0000256" key="5">
    <source>
        <dbReference type="ARBA" id="ARBA00022989"/>
    </source>
</evidence>